<evidence type="ECO:0000313" key="4">
    <source>
        <dbReference type="Proteomes" id="UP001528850"/>
    </source>
</evidence>
<feature type="domain" description="Beta-lactamase-related" evidence="2">
    <location>
        <begin position="39"/>
        <end position="347"/>
    </location>
</feature>
<dbReference type="PANTHER" id="PTHR46825:SF9">
    <property type="entry name" value="BETA-LACTAMASE-RELATED DOMAIN-CONTAINING PROTEIN"/>
    <property type="match status" value="1"/>
</dbReference>
<feature type="signal peptide" evidence="1">
    <location>
        <begin position="1"/>
        <end position="19"/>
    </location>
</feature>
<evidence type="ECO:0000259" key="2">
    <source>
        <dbReference type="Pfam" id="PF00144"/>
    </source>
</evidence>
<evidence type="ECO:0000313" key="3">
    <source>
        <dbReference type="EMBL" id="MDF4026308.1"/>
    </source>
</evidence>
<evidence type="ECO:0000256" key="1">
    <source>
        <dbReference type="SAM" id="SignalP"/>
    </source>
</evidence>
<dbReference type="InterPro" id="IPR001466">
    <property type="entry name" value="Beta-lactam-related"/>
</dbReference>
<keyword evidence="3" id="KW-0378">Hydrolase</keyword>
<dbReference type="Pfam" id="PF00144">
    <property type="entry name" value="Beta-lactamase"/>
    <property type="match status" value="1"/>
</dbReference>
<accession>A0ABT6BEM8</accession>
<dbReference type="Proteomes" id="UP001528850">
    <property type="component" value="Unassembled WGS sequence"/>
</dbReference>
<feature type="chain" id="PRO_5046508283" evidence="1">
    <location>
        <begin position="20"/>
        <end position="449"/>
    </location>
</feature>
<dbReference type="Gene3D" id="3.40.710.10">
    <property type="entry name" value="DD-peptidase/beta-lactamase superfamily"/>
    <property type="match status" value="1"/>
</dbReference>
<sequence>MKKVGLLALALGWIVAASASDVPDWKPKADAMLREVPVDAPGASVAVVRGGTLVYAASRGLASLELNVKLSEASTFHIGSLTKTVTAAAIMKLQTECRLGLDDPIARWLPTFPGAGGITVRELLNHTSGVSDGWEVPLAQPLDTDQRLALIGKAGSDFPPGTDWRYSNSGYMVLGAILEKITGLAWSDAERALVLDPLGIASLGYHDDAAIVKGMASGYSAARDGKVIKPVLYSIAGPGAAGALDGDGRGVATLLHRLATGPAPWPAIFKTMTTPASVAGHALPYGLGTAPGNVRGVAVLEHAGGIEGYSAYYVYAPGQDIAVAVLENSDAPHVGARSLARRIAALALGVPYRTFEPAHWSSDRIAALAGRYVIEGRSHHVIAIHDGAPWIRRDDGPEKRLVPCADNVLIYANDGTDFIEPISNDQGRVRAIRFHVDGEATPRIEERLP</sequence>
<comment type="caution">
    <text evidence="3">The sequence shown here is derived from an EMBL/GenBank/DDBJ whole genome shotgun (WGS) entry which is preliminary data.</text>
</comment>
<gene>
    <name evidence="3" type="ORF">P3W24_15145</name>
</gene>
<dbReference type="InterPro" id="IPR050491">
    <property type="entry name" value="AmpC-like"/>
</dbReference>
<keyword evidence="1" id="KW-0732">Signal</keyword>
<keyword evidence="4" id="KW-1185">Reference proteome</keyword>
<name>A0ABT6BEM8_9GAMM</name>
<organism evidence="3 4">
    <name type="scientific">Luteibacter sahnii</name>
    <dbReference type="NCBI Taxonomy" id="3021977"/>
    <lineage>
        <taxon>Bacteria</taxon>
        <taxon>Pseudomonadati</taxon>
        <taxon>Pseudomonadota</taxon>
        <taxon>Gammaproteobacteria</taxon>
        <taxon>Lysobacterales</taxon>
        <taxon>Rhodanobacteraceae</taxon>
        <taxon>Luteibacter</taxon>
    </lineage>
</organism>
<dbReference type="EMBL" id="JARJJS010000004">
    <property type="protein sequence ID" value="MDF4026308.1"/>
    <property type="molecule type" value="Genomic_DNA"/>
</dbReference>
<protein>
    <submittedName>
        <fullName evidence="3">Serine hydrolase</fullName>
    </submittedName>
</protein>
<dbReference type="PANTHER" id="PTHR46825">
    <property type="entry name" value="D-ALANYL-D-ALANINE-CARBOXYPEPTIDASE/ENDOPEPTIDASE AMPH"/>
    <property type="match status" value="1"/>
</dbReference>
<proteinExistence type="predicted"/>
<reference evidence="3 4" key="1">
    <citation type="journal article" date="2024" name="Curr. Microbiol.">
        <title>Luteibacter sahnii sp. nov., A Novel Yellow-Colored Xanthomonadin Pigment Producing Probiotic Bacterium from Healthy Rice Seed Microbiome.</title>
        <authorList>
            <person name="Jaiswal G."/>
            <person name="Rana R."/>
            <person name="Nayak P.K."/>
            <person name="Chouhan R."/>
            <person name="Gandhi S.G."/>
            <person name="Patel H.K."/>
            <person name="Patil P.B."/>
        </authorList>
    </citation>
    <scope>NUCLEOTIDE SEQUENCE [LARGE SCALE GENOMIC DNA]</scope>
    <source>
        <strain evidence="3 4">PPL201</strain>
    </source>
</reference>
<dbReference type="SUPFAM" id="SSF56601">
    <property type="entry name" value="beta-lactamase/transpeptidase-like"/>
    <property type="match status" value="1"/>
</dbReference>
<dbReference type="InterPro" id="IPR012338">
    <property type="entry name" value="Beta-lactam/transpept-like"/>
</dbReference>
<dbReference type="GO" id="GO:0016787">
    <property type="term" value="F:hydrolase activity"/>
    <property type="evidence" value="ECO:0007669"/>
    <property type="project" value="UniProtKB-KW"/>
</dbReference>